<evidence type="ECO:0000313" key="6">
    <source>
        <dbReference type="EMBL" id="CAC5367248.1"/>
    </source>
</evidence>
<feature type="repeat" description="RPEL" evidence="4">
    <location>
        <begin position="512"/>
        <end position="537"/>
    </location>
</feature>
<dbReference type="Gene3D" id="6.10.140.1750">
    <property type="match status" value="1"/>
</dbReference>
<feature type="region of interest" description="Disordered" evidence="5">
    <location>
        <begin position="123"/>
        <end position="469"/>
    </location>
</feature>
<reference evidence="6 7" key="1">
    <citation type="submission" date="2020-06" db="EMBL/GenBank/DDBJ databases">
        <authorList>
            <person name="Li R."/>
            <person name="Bekaert M."/>
        </authorList>
    </citation>
    <scope>NUCLEOTIDE SEQUENCE [LARGE SCALE GENOMIC DNA]</scope>
    <source>
        <strain evidence="7">wild</strain>
    </source>
</reference>
<feature type="compositionally biased region" description="Basic and acidic residues" evidence="5">
    <location>
        <begin position="244"/>
        <end position="256"/>
    </location>
</feature>
<feature type="region of interest" description="Disordered" evidence="5">
    <location>
        <begin position="1"/>
        <end position="77"/>
    </location>
</feature>
<dbReference type="PANTHER" id="PTHR12751:SF18">
    <property type="entry name" value="PHOSPHATASE AND ACTIN REGULATOR 1"/>
    <property type="match status" value="1"/>
</dbReference>
<protein>
    <recommendedName>
        <fullName evidence="8">Phosphatase and actin regulator</fullName>
    </recommendedName>
</protein>
<name>A0A6J8AGH8_MYTCO</name>
<feature type="repeat" description="RPEL" evidence="4">
    <location>
        <begin position="474"/>
        <end position="499"/>
    </location>
</feature>
<proteinExistence type="inferred from homology"/>
<feature type="compositionally biased region" description="Polar residues" evidence="5">
    <location>
        <begin position="186"/>
        <end position="212"/>
    </location>
</feature>
<gene>
    <name evidence="6" type="ORF">MCOR_7233</name>
</gene>
<feature type="compositionally biased region" description="Polar residues" evidence="5">
    <location>
        <begin position="8"/>
        <end position="24"/>
    </location>
</feature>
<evidence type="ECO:0008006" key="8">
    <source>
        <dbReference type="Google" id="ProtNLM"/>
    </source>
</evidence>
<keyword evidence="7" id="KW-1185">Reference proteome</keyword>
<dbReference type="PANTHER" id="PTHR12751">
    <property type="entry name" value="PHOSPHATASE AND ACTIN REGULATOR PHACTR"/>
    <property type="match status" value="1"/>
</dbReference>
<evidence type="ECO:0000256" key="4">
    <source>
        <dbReference type="PROSITE-ProRule" id="PRU00401"/>
    </source>
</evidence>
<feature type="compositionally biased region" description="Basic and acidic residues" evidence="5">
    <location>
        <begin position="28"/>
        <end position="40"/>
    </location>
</feature>
<feature type="compositionally biased region" description="Polar residues" evidence="5">
    <location>
        <begin position="130"/>
        <end position="167"/>
    </location>
</feature>
<dbReference type="Pfam" id="PF02755">
    <property type="entry name" value="RPEL"/>
    <property type="match status" value="4"/>
</dbReference>
<feature type="compositionally biased region" description="Polar residues" evidence="5">
    <location>
        <begin position="219"/>
        <end position="233"/>
    </location>
</feature>
<feature type="compositionally biased region" description="Basic and acidic residues" evidence="5">
    <location>
        <begin position="263"/>
        <end position="276"/>
    </location>
</feature>
<evidence type="ECO:0000313" key="7">
    <source>
        <dbReference type="Proteomes" id="UP000507470"/>
    </source>
</evidence>
<evidence type="ECO:0000256" key="2">
    <source>
        <dbReference type="ARBA" id="ARBA00022737"/>
    </source>
</evidence>
<feature type="repeat" description="RPEL" evidence="4">
    <location>
        <begin position="101"/>
        <end position="126"/>
    </location>
</feature>
<organism evidence="6 7">
    <name type="scientific">Mytilus coruscus</name>
    <name type="common">Sea mussel</name>
    <dbReference type="NCBI Taxonomy" id="42192"/>
    <lineage>
        <taxon>Eukaryota</taxon>
        <taxon>Metazoa</taxon>
        <taxon>Spiralia</taxon>
        <taxon>Lophotrochozoa</taxon>
        <taxon>Mollusca</taxon>
        <taxon>Bivalvia</taxon>
        <taxon>Autobranchia</taxon>
        <taxon>Pteriomorphia</taxon>
        <taxon>Mytilida</taxon>
        <taxon>Mytiloidea</taxon>
        <taxon>Mytilidae</taxon>
        <taxon>Mytilinae</taxon>
        <taxon>Mytilus</taxon>
    </lineage>
</organism>
<evidence type="ECO:0000256" key="5">
    <source>
        <dbReference type="SAM" id="MobiDB-lite"/>
    </source>
</evidence>
<keyword evidence="2" id="KW-0677">Repeat</keyword>
<dbReference type="EMBL" id="CACVKT020001357">
    <property type="protein sequence ID" value="CAC5367248.1"/>
    <property type="molecule type" value="Genomic_DNA"/>
</dbReference>
<feature type="compositionally biased region" description="Acidic residues" evidence="5">
    <location>
        <begin position="441"/>
        <end position="462"/>
    </location>
</feature>
<evidence type="ECO:0000256" key="3">
    <source>
        <dbReference type="ARBA" id="ARBA00023203"/>
    </source>
</evidence>
<feature type="compositionally biased region" description="Polar residues" evidence="5">
    <location>
        <begin position="372"/>
        <end position="381"/>
    </location>
</feature>
<dbReference type="GO" id="GO:0030036">
    <property type="term" value="P:actin cytoskeleton organization"/>
    <property type="evidence" value="ECO:0007669"/>
    <property type="project" value="TreeGrafter"/>
</dbReference>
<dbReference type="OrthoDB" id="5563016at2759"/>
<evidence type="ECO:0000256" key="1">
    <source>
        <dbReference type="ARBA" id="ARBA00009795"/>
    </source>
</evidence>
<dbReference type="AlphaFoldDB" id="A0A6J8AGH8"/>
<dbReference type="Proteomes" id="UP000507470">
    <property type="component" value="Unassembled WGS sequence"/>
</dbReference>
<comment type="similarity">
    <text evidence="1">Belongs to the phosphatase and actin regulator family.</text>
</comment>
<sequence>MATKTDESVTGQKYTRQRSNSDPQPNLEESKDTLSVKGTDDPGDSDSDGEKQKNGEVKTASLGPNTPQPEKRSKFSSFGKIFKPWKWKRKKKSEKIEKTAVELERKISVRSTREELIKKGVLKEPLDIKPSTQEGPSIEQTSAEIDNDQNKTSTVEVEQNHVDQNSTDTDKAEGTEKINPGENVDSVVTTELSQCTTITTQAEITPVSSSADTPAEITPVSSSADTPALTTAQARPMVFPKLPNADKPEPAPKEVTMETAIPTKEESSTTKEDTSVSDKPSGVEVTKNNEQQVNKPEQKNEKQGEEEEPEIIYPEGYAPVPASEPDLSLIPKKSALKGAGGGGGDSKPVTPVSQDKNDNHSHVNFSHVDVITTPQISNVIKQPSPKPSPKSTPLSSAMARPKLRGGLAHFSTDSNKENVPIPVSMPTVPPTTTSSHSNDDSSSDDEEIRYRDEEEEEDEEQELSSLAAKVARQDSLAKFLSSRPTRRELVEKNIIHSVSEDQDKERRSAIGTALTRRLSLRPSQEELEQRNILHMQSSEEARKEKEEKKKFLIRKLSFRPSIEELKERKIIQFSDYVEWTEAHEYDRRADKPWTRLTPKDKAAIRKELNEFKSKEMDVHEESKHLTRFHRP</sequence>
<dbReference type="InterPro" id="IPR004018">
    <property type="entry name" value="RPEL_repeat"/>
</dbReference>
<feature type="compositionally biased region" description="Low complexity" evidence="5">
    <location>
        <begin position="419"/>
        <end position="436"/>
    </location>
</feature>
<dbReference type="GO" id="GO:0003779">
    <property type="term" value="F:actin binding"/>
    <property type="evidence" value="ECO:0007669"/>
    <property type="project" value="UniProtKB-KW"/>
</dbReference>
<keyword evidence="3" id="KW-0009">Actin-binding</keyword>
<dbReference type="PROSITE" id="PS51073">
    <property type="entry name" value="RPEL"/>
    <property type="match status" value="4"/>
</dbReference>
<dbReference type="Gene3D" id="6.10.140.2130">
    <property type="match status" value="1"/>
</dbReference>
<dbReference type="SMART" id="SM00707">
    <property type="entry name" value="RPEL"/>
    <property type="match status" value="4"/>
</dbReference>
<feature type="repeat" description="RPEL" evidence="4">
    <location>
        <begin position="550"/>
        <end position="575"/>
    </location>
</feature>
<accession>A0A6J8AGH8</accession>